<geneLocation type="plasmid" evidence="1 2">
    <name>pHLB</name>
</geneLocation>
<dbReference type="Proteomes" id="UP001156560">
    <property type="component" value="Plasmid pHLB"/>
</dbReference>
<keyword evidence="1" id="KW-0614">Plasmid</keyword>
<accession>A0AA47JN26</accession>
<dbReference type="AlphaFoldDB" id="A0AA47JN26"/>
<dbReference type="RefSeq" id="WP_045368028.1">
    <property type="nucleotide sequence ID" value="NZ_CP114197.1"/>
</dbReference>
<dbReference type="NCBIfam" id="NF033894">
    <property type="entry name" value="Eex_IncN"/>
    <property type="match status" value="1"/>
</dbReference>
<gene>
    <name evidence="1" type="ORF">O1Q84_27030</name>
</gene>
<organism evidence="1 2">
    <name type="scientific">Vibrio parahaemolyticus</name>
    <dbReference type="NCBI Taxonomy" id="670"/>
    <lineage>
        <taxon>Bacteria</taxon>
        <taxon>Pseudomonadati</taxon>
        <taxon>Pseudomonadota</taxon>
        <taxon>Gammaproteobacteria</taxon>
        <taxon>Vibrionales</taxon>
        <taxon>Vibrionaceae</taxon>
        <taxon>Vibrio</taxon>
    </lineage>
</organism>
<protein>
    <submittedName>
        <fullName evidence="1">EexN family lipoprotein</fullName>
    </submittedName>
</protein>
<name>A0AA47JN26_VIBPH</name>
<sequence length="75" mass="8516">MKKHFLFTAIVTFAMTGCSEGEVKTVEYYQEHKQERAELLDKCKNDVSEEIKANCINATKAQAKDSISRRLNTSS</sequence>
<reference evidence="1" key="1">
    <citation type="submission" date="2023-06" db="EMBL/GenBank/DDBJ databases">
        <title>Vibrio parahaemolyticus become highly virulent by producing novel Tc toxins.</title>
        <authorList>
            <person name="Yang F."/>
            <person name="You Y."/>
            <person name="Lai Q."/>
            <person name="Xu L."/>
            <person name="Li F."/>
        </authorList>
    </citation>
    <scope>NUCLEOTIDE SEQUENCE</scope>
    <source>
        <strain evidence="1">Vp-HL-202005</strain>
        <plasmid evidence="1">pHLB</plasmid>
    </source>
</reference>
<dbReference type="PROSITE" id="PS51257">
    <property type="entry name" value="PROKAR_LIPOPROTEIN"/>
    <property type="match status" value="1"/>
</dbReference>
<proteinExistence type="predicted"/>
<dbReference type="InterPro" id="IPR047937">
    <property type="entry name" value="Eex_IncN-like"/>
</dbReference>
<evidence type="ECO:0000313" key="2">
    <source>
        <dbReference type="Proteomes" id="UP001156560"/>
    </source>
</evidence>
<evidence type="ECO:0000313" key="1">
    <source>
        <dbReference type="EMBL" id="WAT93842.1"/>
    </source>
</evidence>
<dbReference type="EMBL" id="CP114197">
    <property type="protein sequence ID" value="WAT93842.1"/>
    <property type="molecule type" value="Genomic_DNA"/>
</dbReference>
<keyword evidence="1" id="KW-0449">Lipoprotein</keyword>